<dbReference type="Proteomes" id="UP000824123">
    <property type="component" value="Unassembled WGS sequence"/>
</dbReference>
<keyword evidence="1" id="KW-0472">Membrane</keyword>
<evidence type="ECO:0000256" key="1">
    <source>
        <dbReference type="SAM" id="Phobius"/>
    </source>
</evidence>
<protein>
    <recommendedName>
        <fullName evidence="4">Cell wall-active antibiotics response LiaF-like C-terminal domain-containing protein</fullName>
    </recommendedName>
</protein>
<proteinExistence type="predicted"/>
<feature type="transmembrane region" description="Helical" evidence="1">
    <location>
        <begin position="6"/>
        <end position="25"/>
    </location>
</feature>
<comment type="caution">
    <text evidence="2">The sequence shown here is derived from an EMBL/GenBank/DDBJ whole genome shotgun (WGS) entry which is preliminary data.</text>
</comment>
<feature type="transmembrane region" description="Helical" evidence="1">
    <location>
        <begin position="32"/>
        <end position="52"/>
    </location>
</feature>
<reference evidence="2" key="2">
    <citation type="journal article" date="2021" name="PeerJ">
        <title>Extensive microbial diversity within the chicken gut microbiome revealed by metagenomics and culture.</title>
        <authorList>
            <person name="Gilroy R."/>
            <person name="Ravi A."/>
            <person name="Getino M."/>
            <person name="Pursley I."/>
            <person name="Horton D.L."/>
            <person name="Alikhan N.F."/>
            <person name="Baker D."/>
            <person name="Gharbi K."/>
            <person name="Hall N."/>
            <person name="Watson M."/>
            <person name="Adriaenssens E.M."/>
            <person name="Foster-Nyarko E."/>
            <person name="Jarju S."/>
            <person name="Secka A."/>
            <person name="Antonio M."/>
            <person name="Oren A."/>
            <person name="Chaudhuri R.R."/>
            <person name="La Ragione R."/>
            <person name="Hildebrand F."/>
            <person name="Pallen M.J."/>
        </authorList>
    </citation>
    <scope>NUCLEOTIDE SEQUENCE</scope>
    <source>
        <strain evidence="2">ChiSxjej2B14-8506</strain>
    </source>
</reference>
<accession>A0A9D1LSZ8</accession>
<dbReference type="EMBL" id="DVNK01000059">
    <property type="protein sequence ID" value="HIU47560.1"/>
    <property type="molecule type" value="Genomic_DNA"/>
</dbReference>
<keyword evidence="1" id="KW-1133">Transmembrane helix</keyword>
<keyword evidence="1" id="KW-0812">Transmembrane</keyword>
<evidence type="ECO:0008006" key="4">
    <source>
        <dbReference type="Google" id="ProtNLM"/>
    </source>
</evidence>
<evidence type="ECO:0000313" key="3">
    <source>
        <dbReference type="Proteomes" id="UP000824123"/>
    </source>
</evidence>
<organism evidence="2 3">
    <name type="scientific">Candidatus Fimadaptatus faecigallinarum</name>
    <dbReference type="NCBI Taxonomy" id="2840814"/>
    <lineage>
        <taxon>Bacteria</taxon>
        <taxon>Bacillati</taxon>
        <taxon>Bacillota</taxon>
        <taxon>Clostridia</taxon>
        <taxon>Eubacteriales</taxon>
        <taxon>Candidatus Fimadaptatus</taxon>
    </lineage>
</organism>
<gene>
    <name evidence="2" type="ORF">IAC59_09955</name>
</gene>
<evidence type="ECO:0000313" key="2">
    <source>
        <dbReference type="EMBL" id="HIU47560.1"/>
    </source>
</evidence>
<name>A0A9D1LSZ8_9FIRM</name>
<sequence>MKMGNLFWPVLLIIAGGLLLVRNLFNINLPVVKILLAVALLWGGITLISASATKSPVIFGSRMELSDTTMEYTVMFDSSEIDLSNETITREQIEIDCVFGKAVFVLPANRSIHIEATGAFCSLRSPGGRTITFGEGTYDCGEGEPLTIKASCVFGELVFVEPAAQGSSVGGAGR</sequence>
<dbReference type="AlphaFoldDB" id="A0A9D1LSZ8"/>
<reference evidence="2" key="1">
    <citation type="submission" date="2020-10" db="EMBL/GenBank/DDBJ databases">
        <authorList>
            <person name="Gilroy R."/>
        </authorList>
    </citation>
    <scope>NUCLEOTIDE SEQUENCE</scope>
    <source>
        <strain evidence="2">ChiSxjej2B14-8506</strain>
    </source>
</reference>